<keyword evidence="4" id="KW-1185">Reference proteome</keyword>
<dbReference type="Gramene" id="Pp3c15_7720V3.3">
    <property type="protein sequence ID" value="PAC:32929515.CDS.1"/>
    <property type="gene ID" value="Pp3c15_7720"/>
</dbReference>
<dbReference type="PANTHER" id="PTHR37231:SF2">
    <property type="entry name" value="EXPRESSED PROTEIN"/>
    <property type="match status" value="1"/>
</dbReference>
<evidence type="ECO:0000256" key="1">
    <source>
        <dbReference type="SAM" id="Phobius"/>
    </source>
</evidence>
<evidence type="ECO:0000313" key="2">
    <source>
        <dbReference type="EMBL" id="PNR39194.1"/>
    </source>
</evidence>
<keyword evidence="1" id="KW-0472">Membrane</keyword>
<reference evidence="2 4" key="2">
    <citation type="journal article" date="2018" name="Plant J.">
        <title>The Physcomitrella patens chromosome-scale assembly reveals moss genome structure and evolution.</title>
        <authorList>
            <person name="Lang D."/>
            <person name="Ullrich K.K."/>
            <person name="Murat F."/>
            <person name="Fuchs J."/>
            <person name="Jenkins J."/>
            <person name="Haas F.B."/>
            <person name="Piednoel M."/>
            <person name="Gundlach H."/>
            <person name="Van Bel M."/>
            <person name="Meyberg R."/>
            <person name="Vives C."/>
            <person name="Morata J."/>
            <person name="Symeonidi A."/>
            <person name="Hiss M."/>
            <person name="Muchero W."/>
            <person name="Kamisugi Y."/>
            <person name="Saleh O."/>
            <person name="Blanc G."/>
            <person name="Decker E.L."/>
            <person name="van Gessel N."/>
            <person name="Grimwood J."/>
            <person name="Hayes R.D."/>
            <person name="Graham S.W."/>
            <person name="Gunter L.E."/>
            <person name="McDaniel S.F."/>
            <person name="Hoernstein S.N.W."/>
            <person name="Larsson A."/>
            <person name="Li F.W."/>
            <person name="Perroud P.F."/>
            <person name="Phillips J."/>
            <person name="Ranjan P."/>
            <person name="Rokshar D.S."/>
            <person name="Rothfels C.J."/>
            <person name="Schneider L."/>
            <person name="Shu S."/>
            <person name="Stevenson D.W."/>
            <person name="Thummler F."/>
            <person name="Tillich M."/>
            <person name="Villarreal Aguilar J.C."/>
            <person name="Widiez T."/>
            <person name="Wong G.K."/>
            <person name="Wymore A."/>
            <person name="Zhang Y."/>
            <person name="Zimmer A.D."/>
            <person name="Quatrano R.S."/>
            <person name="Mayer K.F.X."/>
            <person name="Goodstein D."/>
            <person name="Casacuberta J.M."/>
            <person name="Vandepoele K."/>
            <person name="Reski R."/>
            <person name="Cuming A.C."/>
            <person name="Tuskan G.A."/>
            <person name="Maumus F."/>
            <person name="Salse J."/>
            <person name="Schmutz J."/>
            <person name="Rensing S.A."/>
        </authorList>
    </citation>
    <scope>NUCLEOTIDE SEQUENCE [LARGE SCALE GENOMIC DNA]</scope>
    <source>
        <strain evidence="3 4">cv. Gransden 2004</strain>
    </source>
</reference>
<dbReference type="OrthoDB" id="2015857at2759"/>
<dbReference type="GeneID" id="112292004"/>
<organism evidence="2">
    <name type="scientific">Physcomitrium patens</name>
    <name type="common">Spreading-leaved earth moss</name>
    <name type="synonym">Physcomitrella patens</name>
    <dbReference type="NCBI Taxonomy" id="3218"/>
    <lineage>
        <taxon>Eukaryota</taxon>
        <taxon>Viridiplantae</taxon>
        <taxon>Streptophyta</taxon>
        <taxon>Embryophyta</taxon>
        <taxon>Bryophyta</taxon>
        <taxon>Bryophytina</taxon>
        <taxon>Bryopsida</taxon>
        <taxon>Funariidae</taxon>
        <taxon>Funariales</taxon>
        <taxon>Funariaceae</taxon>
        <taxon>Physcomitrium</taxon>
    </lineage>
</organism>
<dbReference type="RefSeq" id="XP_024395831.1">
    <property type="nucleotide sequence ID" value="XM_024540063.2"/>
</dbReference>
<dbReference type="EnsemblPlants" id="Pp3c15_7720V3.1">
    <property type="protein sequence ID" value="PAC:32929513.CDS.1"/>
    <property type="gene ID" value="Pp3c15_7720"/>
</dbReference>
<feature type="transmembrane region" description="Helical" evidence="1">
    <location>
        <begin position="151"/>
        <end position="177"/>
    </location>
</feature>
<dbReference type="EnsemblPlants" id="Pp3c15_7720V3.3">
    <property type="protein sequence ID" value="PAC:32929515.CDS.1"/>
    <property type="gene ID" value="Pp3c15_7720"/>
</dbReference>
<dbReference type="AlphaFoldDB" id="A0A2K1JCE1"/>
<gene>
    <name evidence="3" type="primary">LOC112292004</name>
    <name evidence="2" type="ORF">PHYPA_019472</name>
</gene>
<dbReference type="PaxDb" id="3218-PP1S189_41V6.1"/>
<proteinExistence type="predicted"/>
<dbReference type="EnsemblPlants" id="Pp3c15_7720V3.2">
    <property type="protein sequence ID" value="PAC:32929514.CDS.1"/>
    <property type="gene ID" value="Pp3c15_7720"/>
</dbReference>
<dbReference type="Proteomes" id="UP000006727">
    <property type="component" value="Chromosome 15"/>
</dbReference>
<dbReference type="Gramene" id="Pp3c15_7720V3.2">
    <property type="protein sequence ID" value="PAC:32929514.CDS.1"/>
    <property type="gene ID" value="Pp3c15_7720"/>
</dbReference>
<dbReference type="Gramene" id="Pp3c15_7720V3.1">
    <property type="protein sequence ID" value="PAC:32929513.CDS.1"/>
    <property type="gene ID" value="Pp3c15_7720"/>
</dbReference>
<reference evidence="3" key="3">
    <citation type="submission" date="2020-12" db="UniProtKB">
        <authorList>
            <consortium name="EnsemblPlants"/>
        </authorList>
    </citation>
    <scope>IDENTIFICATION</scope>
</reference>
<name>A0A2K1JCE1_PHYPA</name>
<evidence type="ECO:0000313" key="3">
    <source>
        <dbReference type="EnsemblPlants" id="PAC:32929513.CDS.1"/>
    </source>
</evidence>
<reference evidence="2 4" key="1">
    <citation type="journal article" date="2008" name="Science">
        <title>The Physcomitrella genome reveals evolutionary insights into the conquest of land by plants.</title>
        <authorList>
            <person name="Rensing S."/>
            <person name="Lang D."/>
            <person name="Zimmer A."/>
            <person name="Terry A."/>
            <person name="Salamov A."/>
            <person name="Shapiro H."/>
            <person name="Nishiyama T."/>
            <person name="Perroud P.-F."/>
            <person name="Lindquist E."/>
            <person name="Kamisugi Y."/>
            <person name="Tanahashi T."/>
            <person name="Sakakibara K."/>
            <person name="Fujita T."/>
            <person name="Oishi K."/>
            <person name="Shin-I T."/>
            <person name="Kuroki Y."/>
            <person name="Toyoda A."/>
            <person name="Suzuki Y."/>
            <person name="Hashimoto A."/>
            <person name="Yamaguchi K."/>
            <person name="Sugano A."/>
            <person name="Kohara Y."/>
            <person name="Fujiyama A."/>
            <person name="Anterola A."/>
            <person name="Aoki S."/>
            <person name="Ashton N."/>
            <person name="Barbazuk W.B."/>
            <person name="Barker E."/>
            <person name="Bennetzen J."/>
            <person name="Bezanilla M."/>
            <person name="Blankenship R."/>
            <person name="Cho S.H."/>
            <person name="Dutcher S."/>
            <person name="Estelle M."/>
            <person name="Fawcett J.A."/>
            <person name="Gundlach H."/>
            <person name="Hanada K."/>
            <person name="Heyl A."/>
            <person name="Hicks K.A."/>
            <person name="Hugh J."/>
            <person name="Lohr M."/>
            <person name="Mayer K."/>
            <person name="Melkozernov A."/>
            <person name="Murata T."/>
            <person name="Nelson D."/>
            <person name="Pils B."/>
            <person name="Prigge M."/>
            <person name="Reiss B."/>
            <person name="Renner T."/>
            <person name="Rombauts S."/>
            <person name="Rushton P."/>
            <person name="Sanderfoot A."/>
            <person name="Schween G."/>
            <person name="Shiu S.-H."/>
            <person name="Stueber K."/>
            <person name="Theodoulou F.L."/>
            <person name="Tu H."/>
            <person name="Van de Peer Y."/>
            <person name="Verrier P.J."/>
            <person name="Waters E."/>
            <person name="Wood A."/>
            <person name="Yang L."/>
            <person name="Cove D."/>
            <person name="Cuming A."/>
            <person name="Hasebe M."/>
            <person name="Lucas S."/>
            <person name="Mishler D.B."/>
            <person name="Reski R."/>
            <person name="Grigoriev I."/>
            <person name="Quatrano R.S."/>
            <person name="Boore J.L."/>
        </authorList>
    </citation>
    <scope>NUCLEOTIDE SEQUENCE [LARGE SCALE GENOMIC DNA]</scope>
    <source>
        <strain evidence="3 4">cv. Gransden 2004</strain>
    </source>
</reference>
<evidence type="ECO:0000313" key="4">
    <source>
        <dbReference type="Proteomes" id="UP000006727"/>
    </source>
</evidence>
<sequence>MACLHQSMAATMSMSMFVSPIPAYSLHSHSISASKHLASVFFSPLSLGRVPKSGHTVKASPLRVKAQQSPDAEVEDVGTAGVAAIAGGLVANPVVTWSLYTLKTTGCGLPPGPGGALGAIEGVSYLVIVGTIGWSAYTKVKTGSGLPSGPYGLLGAVEGLSYLSLLAILVVFGLQYLDLGFIPGPVPSDMCFGTPP</sequence>
<dbReference type="EMBL" id="ABEU02000015">
    <property type="protein sequence ID" value="PNR39194.1"/>
    <property type="molecule type" value="Genomic_DNA"/>
</dbReference>
<keyword evidence="1" id="KW-1133">Transmembrane helix</keyword>
<accession>A0A2K1JCE1</accession>
<protein>
    <submittedName>
        <fullName evidence="2 3">Uncharacterized protein</fullName>
    </submittedName>
</protein>
<keyword evidence="1" id="KW-0812">Transmembrane</keyword>
<dbReference type="PANTHER" id="PTHR37231">
    <property type="entry name" value="EXPRESSED PROTEIN"/>
    <property type="match status" value="1"/>
</dbReference>